<gene>
    <name evidence="2" type="ORF">GGD57_004312</name>
</gene>
<keyword evidence="1" id="KW-1133">Transmembrane helix</keyword>
<name>A0A7W6R6H6_9HYPH</name>
<reference evidence="2 3" key="1">
    <citation type="submission" date="2020-08" db="EMBL/GenBank/DDBJ databases">
        <title>Genomic Encyclopedia of Type Strains, Phase IV (KMG-V): Genome sequencing to study the core and pangenomes of soil and plant-associated prokaryotes.</title>
        <authorList>
            <person name="Whitman W."/>
        </authorList>
    </citation>
    <scope>NUCLEOTIDE SEQUENCE [LARGE SCALE GENOMIC DNA]</scope>
    <source>
        <strain evidence="2 3">SEMIA 4089</strain>
    </source>
</reference>
<proteinExistence type="predicted"/>
<dbReference type="RefSeq" id="WP_281423766.1">
    <property type="nucleotide sequence ID" value="NZ_JACIFY010000016.1"/>
</dbReference>
<comment type="caution">
    <text evidence="2">The sequence shown here is derived from an EMBL/GenBank/DDBJ whole genome shotgun (WGS) entry which is preliminary data.</text>
</comment>
<organism evidence="2 3">
    <name type="scientific">Rhizobium esperanzae</name>
    <dbReference type="NCBI Taxonomy" id="1967781"/>
    <lineage>
        <taxon>Bacteria</taxon>
        <taxon>Pseudomonadati</taxon>
        <taxon>Pseudomonadota</taxon>
        <taxon>Alphaproteobacteria</taxon>
        <taxon>Hyphomicrobiales</taxon>
        <taxon>Rhizobiaceae</taxon>
        <taxon>Rhizobium/Agrobacterium group</taxon>
        <taxon>Rhizobium</taxon>
    </lineage>
</organism>
<dbReference type="AlphaFoldDB" id="A0A7W6R6H6"/>
<evidence type="ECO:0000313" key="3">
    <source>
        <dbReference type="Proteomes" id="UP000540909"/>
    </source>
</evidence>
<keyword evidence="1" id="KW-0472">Membrane</keyword>
<protein>
    <submittedName>
        <fullName evidence="2">Uncharacterized protein</fullName>
    </submittedName>
</protein>
<feature type="transmembrane region" description="Helical" evidence="1">
    <location>
        <begin position="20"/>
        <end position="39"/>
    </location>
</feature>
<dbReference type="Proteomes" id="UP000540909">
    <property type="component" value="Unassembled WGS sequence"/>
</dbReference>
<sequence>MLPSPDRPSVSLLAQSALSRVIGMVLVIALLWLAINWAVRLP</sequence>
<evidence type="ECO:0000313" key="2">
    <source>
        <dbReference type="EMBL" id="MBB4237710.1"/>
    </source>
</evidence>
<evidence type="ECO:0000256" key="1">
    <source>
        <dbReference type="SAM" id="Phobius"/>
    </source>
</evidence>
<keyword evidence="1" id="KW-0812">Transmembrane</keyword>
<dbReference type="EMBL" id="JACIFY010000016">
    <property type="protein sequence ID" value="MBB4237710.1"/>
    <property type="molecule type" value="Genomic_DNA"/>
</dbReference>
<accession>A0A7W6R6H6</accession>